<reference evidence="17" key="1">
    <citation type="journal article" date="2020" name="Stud. Mycol.">
        <title>101 Dothideomycetes genomes: a test case for predicting lifestyles and emergence of pathogens.</title>
        <authorList>
            <person name="Haridas S."/>
            <person name="Albert R."/>
            <person name="Binder M."/>
            <person name="Bloem J."/>
            <person name="Labutti K."/>
            <person name="Salamov A."/>
            <person name="Andreopoulos B."/>
            <person name="Baker S."/>
            <person name="Barry K."/>
            <person name="Bills G."/>
            <person name="Bluhm B."/>
            <person name="Cannon C."/>
            <person name="Castanera R."/>
            <person name="Culley D."/>
            <person name="Daum C."/>
            <person name="Ezra D."/>
            <person name="Gonzalez J."/>
            <person name="Henrissat B."/>
            <person name="Kuo A."/>
            <person name="Liang C."/>
            <person name="Lipzen A."/>
            <person name="Lutzoni F."/>
            <person name="Magnuson J."/>
            <person name="Mondo S."/>
            <person name="Nolan M."/>
            <person name="Ohm R."/>
            <person name="Pangilinan J."/>
            <person name="Park H.-J."/>
            <person name="Ramirez L."/>
            <person name="Alfaro M."/>
            <person name="Sun H."/>
            <person name="Tritt A."/>
            <person name="Yoshinaga Y."/>
            <person name="Zwiers L.-H."/>
            <person name="Turgeon B."/>
            <person name="Goodwin S."/>
            <person name="Spatafora J."/>
            <person name="Crous P."/>
            <person name="Grigoriev I."/>
        </authorList>
    </citation>
    <scope>NUCLEOTIDE SEQUENCE</scope>
    <source>
        <strain evidence="17">CBS 690.94</strain>
    </source>
</reference>
<name>A0A9P4P9V0_9PLEO</name>
<dbReference type="GO" id="GO:0005576">
    <property type="term" value="C:extracellular region"/>
    <property type="evidence" value="ECO:0007669"/>
    <property type="project" value="UniProtKB-SubCell"/>
</dbReference>
<dbReference type="Gene3D" id="2.70.50.70">
    <property type="match status" value="1"/>
</dbReference>
<evidence type="ECO:0000313" key="17">
    <source>
        <dbReference type="EMBL" id="KAF2439997.1"/>
    </source>
</evidence>
<dbReference type="AlphaFoldDB" id="A0A9P4P9V0"/>
<dbReference type="PANTHER" id="PTHR33353">
    <property type="entry name" value="PUTATIVE (AFU_ORTHOLOGUE AFUA_1G12560)-RELATED"/>
    <property type="match status" value="1"/>
</dbReference>
<protein>
    <recommendedName>
        <fullName evidence="15">lytic cellulose monooxygenase (C4-dehydrogenating)</fullName>
        <ecNumber evidence="15">1.14.99.56</ecNumber>
    </recommendedName>
</protein>
<keyword evidence="18" id="KW-1185">Reference proteome</keyword>
<keyword evidence="6" id="KW-0136">Cellulose degradation</keyword>
<comment type="subcellular location">
    <subcellularLocation>
        <location evidence="2">Secreted</location>
    </subcellularLocation>
</comment>
<keyword evidence="4" id="KW-0479">Metal-binding</keyword>
<feature type="non-terminal residue" evidence="17">
    <location>
        <position position="1"/>
    </location>
</feature>
<dbReference type="PANTHER" id="PTHR33353:SF10">
    <property type="entry name" value="ENDO-BETA-1,4-GLUCANASE D"/>
    <property type="match status" value="1"/>
</dbReference>
<dbReference type="GO" id="GO:0004497">
    <property type="term" value="F:monooxygenase activity"/>
    <property type="evidence" value="ECO:0007669"/>
    <property type="project" value="UniProtKB-KW"/>
</dbReference>
<evidence type="ECO:0000256" key="13">
    <source>
        <dbReference type="ARBA" id="ARBA00044502"/>
    </source>
</evidence>
<dbReference type="Proteomes" id="UP000799764">
    <property type="component" value="Unassembled WGS sequence"/>
</dbReference>
<keyword evidence="9 17" id="KW-0503">Monooxygenase</keyword>
<evidence type="ECO:0000256" key="3">
    <source>
        <dbReference type="ARBA" id="ARBA00022525"/>
    </source>
</evidence>
<comment type="similarity">
    <text evidence="13">Belongs to the polysaccharide monooxygenase AA9 family.</text>
</comment>
<evidence type="ECO:0000256" key="9">
    <source>
        <dbReference type="ARBA" id="ARBA00023033"/>
    </source>
</evidence>
<comment type="caution">
    <text evidence="17">The sequence shown here is derived from an EMBL/GenBank/DDBJ whole genome shotgun (WGS) entry which is preliminary data.</text>
</comment>
<feature type="domain" description="Auxiliary Activity family 9 catalytic" evidence="16">
    <location>
        <begin position="4"/>
        <end position="198"/>
    </location>
</feature>
<comment type="cofactor">
    <cofactor evidence="1">
        <name>Cu(2+)</name>
        <dbReference type="ChEBI" id="CHEBI:29036"/>
    </cofactor>
</comment>
<evidence type="ECO:0000256" key="15">
    <source>
        <dbReference type="ARBA" id="ARBA00047174"/>
    </source>
</evidence>
<dbReference type="EC" id="1.14.99.56" evidence="15"/>
<evidence type="ECO:0000313" key="18">
    <source>
        <dbReference type="Proteomes" id="UP000799764"/>
    </source>
</evidence>
<evidence type="ECO:0000256" key="5">
    <source>
        <dbReference type="ARBA" id="ARBA00022729"/>
    </source>
</evidence>
<dbReference type="EMBL" id="MU001508">
    <property type="protein sequence ID" value="KAF2439997.1"/>
    <property type="molecule type" value="Genomic_DNA"/>
</dbReference>
<dbReference type="InterPro" id="IPR005103">
    <property type="entry name" value="AA9_LPMO"/>
</dbReference>
<keyword evidence="11" id="KW-0119">Carbohydrate metabolism</keyword>
<comment type="catalytic activity">
    <reaction evidence="14">
        <text>[(1-&gt;4)-beta-D-glucosyl]n+m + reduced acceptor + O2 = 4-dehydro-beta-D-glucosyl-[(1-&gt;4)-beta-D-glucosyl]n-1 + [(1-&gt;4)-beta-D-glucosyl]m + acceptor + H2O.</text>
        <dbReference type="EC" id="1.14.99.56"/>
    </reaction>
</comment>
<keyword evidence="8" id="KW-0186">Copper</keyword>
<evidence type="ECO:0000256" key="4">
    <source>
        <dbReference type="ARBA" id="ARBA00022723"/>
    </source>
</evidence>
<keyword evidence="7" id="KW-0560">Oxidoreductase</keyword>
<proteinExistence type="inferred from homology"/>
<keyword evidence="10" id="KW-1015">Disulfide bond</keyword>
<accession>A0A9P4P9V0</accession>
<dbReference type="InterPro" id="IPR049892">
    <property type="entry name" value="AA9"/>
</dbReference>
<evidence type="ECO:0000256" key="2">
    <source>
        <dbReference type="ARBA" id="ARBA00004613"/>
    </source>
</evidence>
<gene>
    <name evidence="17" type="ORF">P171DRAFT_369143</name>
</gene>
<evidence type="ECO:0000256" key="12">
    <source>
        <dbReference type="ARBA" id="ARBA00023326"/>
    </source>
</evidence>
<dbReference type="GO" id="GO:0046872">
    <property type="term" value="F:metal ion binding"/>
    <property type="evidence" value="ECO:0007669"/>
    <property type="project" value="UniProtKB-KW"/>
</dbReference>
<keyword evidence="5" id="KW-0732">Signal</keyword>
<evidence type="ECO:0000256" key="7">
    <source>
        <dbReference type="ARBA" id="ARBA00023002"/>
    </source>
</evidence>
<evidence type="ECO:0000256" key="11">
    <source>
        <dbReference type="ARBA" id="ARBA00023277"/>
    </source>
</evidence>
<dbReference type="OrthoDB" id="6038816at2759"/>
<sequence length="234" mass="25688">AAAHYYFPHLIVNGTTTPEFKYVRYDYPVYGEFEDKYMTDVRCGRDAFAYGAAKMETATIIAGSAVGFHIKEFVDPQYNNGIFHPGPAQVFMSASADPTTDAGDGDGDWFKIYYLGPSSNTTWATDRATQINFTIPAATPPGTYLLRLEVSFPIKDWPGHSQWYVNCAHVAIVGEGAGTPGPTIRIPDDYSSFDEGIGLTTPGVDFNSGLDGYVPPGPAVWTGEVAKREWRREM</sequence>
<keyword evidence="3" id="KW-0964">Secreted</keyword>
<keyword evidence="12" id="KW-0624">Polysaccharide degradation</keyword>
<evidence type="ECO:0000256" key="14">
    <source>
        <dbReference type="ARBA" id="ARBA00045077"/>
    </source>
</evidence>
<dbReference type="Pfam" id="PF03443">
    <property type="entry name" value="AA9"/>
    <property type="match status" value="1"/>
</dbReference>
<evidence type="ECO:0000256" key="1">
    <source>
        <dbReference type="ARBA" id="ARBA00001973"/>
    </source>
</evidence>
<evidence type="ECO:0000256" key="10">
    <source>
        <dbReference type="ARBA" id="ARBA00023157"/>
    </source>
</evidence>
<organism evidence="17 18">
    <name type="scientific">Karstenula rhodostoma CBS 690.94</name>
    <dbReference type="NCBI Taxonomy" id="1392251"/>
    <lineage>
        <taxon>Eukaryota</taxon>
        <taxon>Fungi</taxon>
        <taxon>Dikarya</taxon>
        <taxon>Ascomycota</taxon>
        <taxon>Pezizomycotina</taxon>
        <taxon>Dothideomycetes</taxon>
        <taxon>Pleosporomycetidae</taxon>
        <taxon>Pleosporales</taxon>
        <taxon>Massarineae</taxon>
        <taxon>Didymosphaeriaceae</taxon>
        <taxon>Karstenula</taxon>
    </lineage>
</organism>
<evidence type="ECO:0000259" key="16">
    <source>
        <dbReference type="Pfam" id="PF03443"/>
    </source>
</evidence>
<dbReference type="GO" id="GO:0030245">
    <property type="term" value="P:cellulose catabolic process"/>
    <property type="evidence" value="ECO:0007669"/>
    <property type="project" value="UniProtKB-KW"/>
</dbReference>
<evidence type="ECO:0000256" key="6">
    <source>
        <dbReference type="ARBA" id="ARBA00023001"/>
    </source>
</evidence>
<evidence type="ECO:0000256" key="8">
    <source>
        <dbReference type="ARBA" id="ARBA00023008"/>
    </source>
</evidence>